<dbReference type="InterPro" id="IPR004516">
    <property type="entry name" value="HisRS/HisZ"/>
</dbReference>
<keyword evidence="13" id="KW-0808">Transferase</keyword>
<comment type="miscellaneous">
    <text evidence="9">This function is generally fulfilled by the C-terminal part of HisG, which is missing in some bacteria such as this one.</text>
</comment>
<dbReference type="PIRSF" id="PIRSF001549">
    <property type="entry name" value="His-tRNA_synth"/>
    <property type="match status" value="1"/>
</dbReference>
<gene>
    <name evidence="9 13" type="primary">hisZ</name>
    <name evidence="13" type="ORF">DWX93_02210</name>
</gene>
<feature type="binding site" evidence="10">
    <location>
        <position position="129"/>
    </location>
    <ligand>
        <name>L-histidine</name>
        <dbReference type="ChEBI" id="CHEBI:57595"/>
    </ligand>
</feature>
<evidence type="ECO:0000256" key="3">
    <source>
        <dbReference type="ARBA" id="ARBA00005539"/>
    </source>
</evidence>
<evidence type="ECO:0000256" key="7">
    <source>
        <dbReference type="ARBA" id="ARBA00023102"/>
    </source>
</evidence>
<comment type="subunit">
    <text evidence="9">Heteromultimer composed of HisG and HisZ subunits.</text>
</comment>
<feature type="binding site" evidence="10">
    <location>
        <begin position="81"/>
        <end position="83"/>
    </location>
    <ligand>
        <name>L-histidine</name>
        <dbReference type="ChEBI" id="CHEBI:57595"/>
    </ligand>
</feature>
<dbReference type="GO" id="GO:0140096">
    <property type="term" value="F:catalytic activity, acting on a protein"/>
    <property type="evidence" value="ECO:0007669"/>
    <property type="project" value="UniProtKB-ARBA"/>
</dbReference>
<dbReference type="NCBIfam" id="TIGR00443">
    <property type="entry name" value="hisZ_biosyn_reg"/>
    <property type="match status" value="1"/>
</dbReference>
<dbReference type="EMBL" id="QRVL01000001">
    <property type="protein sequence ID" value="RGS42171.1"/>
    <property type="molecule type" value="Genomic_DNA"/>
</dbReference>
<evidence type="ECO:0000256" key="11">
    <source>
        <dbReference type="SAM" id="Coils"/>
    </source>
</evidence>
<evidence type="ECO:0000313" key="13">
    <source>
        <dbReference type="EMBL" id="RGS42171.1"/>
    </source>
</evidence>
<feature type="coiled-coil region" evidence="11">
    <location>
        <begin position="171"/>
        <end position="198"/>
    </location>
</feature>
<proteinExistence type="inferred from homology"/>
<evidence type="ECO:0000313" key="14">
    <source>
        <dbReference type="Proteomes" id="UP000266172"/>
    </source>
</evidence>
<dbReference type="GO" id="GO:0000105">
    <property type="term" value="P:L-histidine biosynthetic process"/>
    <property type="evidence" value="ECO:0007669"/>
    <property type="project" value="UniProtKB-UniRule"/>
</dbReference>
<evidence type="ECO:0000256" key="6">
    <source>
        <dbReference type="ARBA" id="ARBA00022605"/>
    </source>
</evidence>
<comment type="function">
    <text evidence="8 9">Required for the first step of histidine biosynthesis. May allow the feedback regulation of ATP phosphoribosyltransferase activity by histidine.</text>
</comment>
<dbReference type="GO" id="GO:0005737">
    <property type="term" value="C:cytoplasm"/>
    <property type="evidence" value="ECO:0007669"/>
    <property type="project" value="UniProtKB-SubCell"/>
</dbReference>
<comment type="similarity">
    <text evidence="3 9">Belongs to the class-II aminoacyl-tRNA synthetase family. HisZ subfamily.</text>
</comment>
<dbReference type="UniPathway" id="UPA00031">
    <property type="reaction ID" value="UER00006"/>
</dbReference>
<keyword evidence="5 9" id="KW-0963">Cytoplasm</keyword>
<evidence type="ECO:0000256" key="1">
    <source>
        <dbReference type="ARBA" id="ARBA00004496"/>
    </source>
</evidence>
<keyword evidence="11" id="KW-0175">Coiled coil</keyword>
<dbReference type="GO" id="GO:0004821">
    <property type="term" value="F:histidine-tRNA ligase activity"/>
    <property type="evidence" value="ECO:0007669"/>
    <property type="project" value="TreeGrafter"/>
</dbReference>
<evidence type="ECO:0000256" key="5">
    <source>
        <dbReference type="ARBA" id="ARBA00022490"/>
    </source>
</evidence>
<dbReference type="PANTHER" id="PTHR43707:SF6">
    <property type="entry name" value="ATP PHOSPHORIBOSYLTRANSFERASE REGULATORY SUBUNIT"/>
    <property type="match status" value="1"/>
</dbReference>
<evidence type="ECO:0000256" key="10">
    <source>
        <dbReference type="PIRSR" id="PIRSR001549-1"/>
    </source>
</evidence>
<keyword evidence="6 9" id="KW-0028">Amino-acid biosynthesis</keyword>
<dbReference type="Proteomes" id="UP000266172">
    <property type="component" value="Unassembled WGS sequence"/>
</dbReference>
<feature type="binding site" evidence="10">
    <location>
        <position position="125"/>
    </location>
    <ligand>
        <name>L-histidine</name>
        <dbReference type="ChEBI" id="CHEBI:57595"/>
    </ligand>
</feature>
<dbReference type="CDD" id="cd00773">
    <property type="entry name" value="HisRS-like_core"/>
    <property type="match status" value="1"/>
</dbReference>
<dbReference type="PANTHER" id="PTHR43707">
    <property type="entry name" value="HISTIDYL-TRNA SYNTHETASE"/>
    <property type="match status" value="1"/>
</dbReference>
<evidence type="ECO:0000256" key="9">
    <source>
        <dbReference type="HAMAP-Rule" id="MF_00125"/>
    </source>
</evidence>
<dbReference type="InterPro" id="IPR006195">
    <property type="entry name" value="aa-tRNA-synth_II"/>
</dbReference>
<dbReference type="GO" id="GO:0006427">
    <property type="term" value="P:histidyl-tRNA aminoacylation"/>
    <property type="evidence" value="ECO:0007669"/>
    <property type="project" value="TreeGrafter"/>
</dbReference>
<keyword evidence="7 9" id="KW-0368">Histidine biosynthesis</keyword>
<dbReference type="RefSeq" id="WP_118096493.1">
    <property type="nucleotide sequence ID" value="NZ_CAUBGO010000004.1"/>
</dbReference>
<reference evidence="13 14" key="1">
    <citation type="submission" date="2018-08" db="EMBL/GenBank/DDBJ databases">
        <title>A genome reference for cultivated species of the human gut microbiota.</title>
        <authorList>
            <person name="Zou Y."/>
            <person name="Xue W."/>
            <person name="Luo G."/>
        </authorList>
    </citation>
    <scope>NUCLEOTIDE SEQUENCE [LARGE SCALE GENOMIC DNA]</scope>
    <source>
        <strain evidence="13 14">AF22-12AC</strain>
    </source>
</reference>
<sequence>MKRQLLHTPEGVRDIYNDECEKKMLLQDQLYHILRLHGYHPIQTPTFEFFDIFGREIGTTPSKDLYKFFDREGNTLVLRPDITPSIARCAAKYFGEEELPIRLCYMGNTFINNSSYQGRLKECTQLGAELLGDPSVDADAEMISMVISCLKAAGLKEFQLSIGHADFFRGLMEAAGLLEEQEEELRELISNKNFFGVEEFVETLNLEENLKNLFGMLGNLYTGSDELSAARECAASYPRILKAIGDLEELHKILEVYEVSRYVSFELGTISNYQYYTGIIFAGYTFGSGEAIVKGGRYDRLLTCFGKDSASIGFAFVIDQLMAALQRQKIDVPVERCVELMVYKSAKRQKAITAAATARAAGRCVELMLWDETKQRKDYEDYAARSRMTNVQFFA</sequence>
<feature type="domain" description="Aminoacyl-transfer RNA synthetases class-II family profile" evidence="12">
    <location>
        <begin position="26"/>
        <end position="333"/>
    </location>
</feature>
<dbReference type="Gene3D" id="3.30.930.10">
    <property type="entry name" value="Bira Bifunctional Protein, Domain 2"/>
    <property type="match status" value="1"/>
</dbReference>
<accession>A0A395VA37</accession>
<dbReference type="InterPro" id="IPR041715">
    <property type="entry name" value="HisRS-like_core"/>
</dbReference>
<dbReference type="InterPro" id="IPR004517">
    <property type="entry name" value="HisZ"/>
</dbReference>
<dbReference type="AlphaFoldDB" id="A0A395VA37"/>
<comment type="pathway">
    <text evidence="2 9">Amino-acid biosynthesis; L-histidine biosynthesis; L-histidine from 5-phospho-alpha-D-ribose 1-diphosphate: step 1/9.</text>
</comment>
<dbReference type="PROSITE" id="PS50862">
    <property type="entry name" value="AA_TRNA_LIGASE_II"/>
    <property type="match status" value="1"/>
</dbReference>
<feature type="binding site" evidence="10">
    <location>
        <begin position="275"/>
        <end position="276"/>
    </location>
    <ligand>
        <name>L-histidine</name>
        <dbReference type="ChEBI" id="CHEBI:57595"/>
    </ligand>
</feature>
<dbReference type="SUPFAM" id="SSF55681">
    <property type="entry name" value="Class II aaRS and biotin synthetases"/>
    <property type="match status" value="1"/>
</dbReference>
<comment type="subcellular location">
    <subcellularLocation>
        <location evidence="1 9">Cytoplasm</location>
    </subcellularLocation>
</comment>
<evidence type="ECO:0000256" key="4">
    <source>
        <dbReference type="ARBA" id="ARBA00020397"/>
    </source>
</evidence>
<dbReference type="HAMAP" id="MF_00125">
    <property type="entry name" value="HisZ"/>
    <property type="match status" value="1"/>
</dbReference>
<comment type="caution">
    <text evidence="13">The sequence shown here is derived from an EMBL/GenBank/DDBJ whole genome shotgun (WGS) entry which is preliminary data.</text>
</comment>
<keyword evidence="13" id="KW-0328">Glycosyltransferase</keyword>
<dbReference type="Pfam" id="PF13393">
    <property type="entry name" value="tRNA-synt_His"/>
    <property type="match status" value="1"/>
</dbReference>
<protein>
    <recommendedName>
        <fullName evidence="4 9">ATP phosphoribosyltransferase regulatory subunit</fullName>
    </recommendedName>
</protein>
<name>A0A395VA37_9FIRM</name>
<evidence type="ECO:0000259" key="12">
    <source>
        <dbReference type="PROSITE" id="PS50862"/>
    </source>
</evidence>
<evidence type="ECO:0000256" key="8">
    <source>
        <dbReference type="ARBA" id="ARBA00025246"/>
    </source>
</evidence>
<organism evidence="13 14">
    <name type="scientific">Roseburia hominis</name>
    <dbReference type="NCBI Taxonomy" id="301301"/>
    <lineage>
        <taxon>Bacteria</taxon>
        <taxon>Bacillati</taxon>
        <taxon>Bacillota</taxon>
        <taxon>Clostridia</taxon>
        <taxon>Lachnospirales</taxon>
        <taxon>Lachnospiraceae</taxon>
        <taxon>Roseburia</taxon>
    </lineage>
</organism>
<dbReference type="InterPro" id="IPR045864">
    <property type="entry name" value="aa-tRNA-synth_II/BPL/LPL"/>
</dbReference>
<evidence type="ECO:0000256" key="2">
    <source>
        <dbReference type="ARBA" id="ARBA00004667"/>
    </source>
</evidence>
<dbReference type="GO" id="GO:0016757">
    <property type="term" value="F:glycosyltransferase activity"/>
    <property type="evidence" value="ECO:0007669"/>
    <property type="project" value="UniProtKB-KW"/>
</dbReference>